<feature type="compositionally biased region" description="Polar residues" evidence="1">
    <location>
        <begin position="248"/>
        <end position="260"/>
    </location>
</feature>
<evidence type="ECO:0000313" key="5">
    <source>
        <dbReference type="Proteomes" id="UP001375240"/>
    </source>
</evidence>
<keyword evidence="5" id="KW-1185">Reference proteome</keyword>
<reference evidence="4 5" key="1">
    <citation type="submission" date="2019-10" db="EMBL/GenBank/DDBJ databases">
        <authorList>
            <person name="Palmer J.M."/>
        </authorList>
    </citation>
    <scope>NUCLEOTIDE SEQUENCE [LARGE SCALE GENOMIC DNA]</scope>
    <source>
        <strain evidence="4 5">TWF696</strain>
    </source>
</reference>
<feature type="transmembrane region" description="Helical" evidence="2">
    <location>
        <begin position="209"/>
        <end position="231"/>
    </location>
</feature>
<evidence type="ECO:0000313" key="4">
    <source>
        <dbReference type="EMBL" id="KAK6340672.1"/>
    </source>
</evidence>
<protein>
    <submittedName>
        <fullName evidence="4">Uncharacterized protein</fullName>
    </submittedName>
</protein>
<feature type="compositionally biased region" description="Basic and acidic residues" evidence="1">
    <location>
        <begin position="315"/>
        <end position="324"/>
    </location>
</feature>
<comment type="caution">
    <text evidence="4">The sequence shown here is derived from an EMBL/GenBank/DDBJ whole genome shotgun (WGS) entry which is preliminary data.</text>
</comment>
<keyword evidence="2" id="KW-1133">Transmembrane helix</keyword>
<feature type="region of interest" description="Disordered" evidence="1">
    <location>
        <begin position="242"/>
        <end position="338"/>
    </location>
</feature>
<feature type="compositionally biased region" description="Polar residues" evidence="1">
    <location>
        <begin position="303"/>
        <end position="314"/>
    </location>
</feature>
<accession>A0AAV9UHG3</accession>
<organism evidence="4 5">
    <name type="scientific">Orbilia brochopaga</name>
    <dbReference type="NCBI Taxonomy" id="3140254"/>
    <lineage>
        <taxon>Eukaryota</taxon>
        <taxon>Fungi</taxon>
        <taxon>Dikarya</taxon>
        <taxon>Ascomycota</taxon>
        <taxon>Pezizomycotina</taxon>
        <taxon>Orbiliomycetes</taxon>
        <taxon>Orbiliales</taxon>
        <taxon>Orbiliaceae</taxon>
        <taxon>Orbilia</taxon>
    </lineage>
</organism>
<feature type="chain" id="PRO_5043564234" evidence="3">
    <location>
        <begin position="26"/>
        <end position="338"/>
    </location>
</feature>
<evidence type="ECO:0000256" key="3">
    <source>
        <dbReference type="SAM" id="SignalP"/>
    </source>
</evidence>
<feature type="signal peptide" evidence="3">
    <location>
        <begin position="1"/>
        <end position="25"/>
    </location>
</feature>
<evidence type="ECO:0000256" key="2">
    <source>
        <dbReference type="SAM" id="Phobius"/>
    </source>
</evidence>
<name>A0AAV9UHG3_9PEZI</name>
<keyword evidence="2" id="KW-0812">Transmembrane</keyword>
<evidence type="ECO:0000256" key="1">
    <source>
        <dbReference type="SAM" id="MobiDB-lite"/>
    </source>
</evidence>
<gene>
    <name evidence="4" type="ORF">TWF696_008997</name>
</gene>
<proteinExistence type="predicted"/>
<dbReference type="Proteomes" id="UP001375240">
    <property type="component" value="Unassembled WGS sequence"/>
</dbReference>
<keyword evidence="3" id="KW-0732">Signal</keyword>
<dbReference type="AlphaFoldDB" id="A0AAV9UHG3"/>
<dbReference type="EMBL" id="JAVHNQ010000008">
    <property type="protein sequence ID" value="KAK6340672.1"/>
    <property type="molecule type" value="Genomic_DNA"/>
</dbReference>
<keyword evidence="2" id="KW-0472">Membrane</keyword>
<sequence length="338" mass="37087">MLFFHRCRLIASALLTIFLCATCQAAPYNSVWLTYPPSTTAFTPPASCSSTTFWRYTSRSQEIGRMIYYKQCSENNKACCPMEYRQSLPKDTQRFLALGLCPDGFDSAEYWYSGSGGKIVTYCCPRSMTVSTFLPNDILCVSTDSTVTMSELTSSVLHLVVATPIFVIAKEGVEAREAASAPTSVSRELVRRTDGAIPNRESHDVGLKIGISLAVIVPVIAVLAFLCRVFIIVPRQRLEYDESGAVELSSSSHGRTPPTTRRNRCDDGDSIADPPPPYIANEHEAPPPGIDTPVAGISRETDAPTQTPNITQQSRDGRHERPVEIHPPVPDSDPSLRI</sequence>